<evidence type="ECO:0000259" key="1">
    <source>
        <dbReference type="Pfam" id="PF02775"/>
    </source>
</evidence>
<reference evidence="2 3" key="1">
    <citation type="submission" date="2016-02" db="EMBL/GenBank/DDBJ databases">
        <authorList>
            <person name="Wen L."/>
            <person name="He K."/>
            <person name="Yang H."/>
        </authorList>
    </citation>
    <scope>NUCLEOTIDE SEQUENCE [LARGE SCALE GENOMIC DNA]</scope>
    <source>
        <strain evidence="2 3">TSA40</strain>
    </source>
</reference>
<dbReference type="SUPFAM" id="SSF52518">
    <property type="entry name" value="Thiamin diphosphate-binding fold (THDP-binding)"/>
    <property type="match status" value="1"/>
</dbReference>
<gene>
    <name evidence="2" type="ORF">AYR66_08850</name>
</gene>
<dbReference type="AlphaFoldDB" id="A0A254TIS2"/>
<dbReference type="GO" id="GO:0030976">
    <property type="term" value="F:thiamine pyrophosphate binding"/>
    <property type="evidence" value="ECO:0007669"/>
    <property type="project" value="InterPro"/>
</dbReference>
<name>A0A254TIS2_9BURK</name>
<feature type="domain" description="Thiamine pyrophosphate enzyme TPP-binding" evidence="1">
    <location>
        <begin position="2"/>
        <end position="73"/>
    </location>
</feature>
<keyword evidence="3" id="KW-1185">Reference proteome</keyword>
<dbReference type="Proteomes" id="UP000197535">
    <property type="component" value="Unassembled WGS sequence"/>
</dbReference>
<dbReference type="InterPro" id="IPR029061">
    <property type="entry name" value="THDP-binding"/>
</dbReference>
<dbReference type="Gene3D" id="3.40.50.970">
    <property type="match status" value="1"/>
</dbReference>
<protein>
    <recommendedName>
        <fullName evidence="1">Thiamine pyrophosphate enzyme TPP-binding domain-containing protein</fullName>
    </recommendedName>
</protein>
<evidence type="ECO:0000313" key="3">
    <source>
        <dbReference type="Proteomes" id="UP000197535"/>
    </source>
</evidence>
<accession>A0A254TIS2</accession>
<comment type="caution">
    <text evidence="2">The sequence shown here is derived from an EMBL/GenBank/DDBJ whole genome shotgun (WGS) entry which is preliminary data.</text>
</comment>
<dbReference type="InterPro" id="IPR011766">
    <property type="entry name" value="TPP_enzyme_TPP-bd"/>
</dbReference>
<dbReference type="EMBL" id="LSTO01000001">
    <property type="protein sequence ID" value="OWW19598.1"/>
    <property type="molecule type" value="Genomic_DNA"/>
</dbReference>
<dbReference type="GO" id="GO:0003824">
    <property type="term" value="F:catalytic activity"/>
    <property type="evidence" value="ECO:0007669"/>
    <property type="project" value="InterPro"/>
</dbReference>
<sequence length="94" mass="10039">MFVVLNDGALGMVKHGQRLAKAEQIGCELPPTDFAALGRALGAQAFTIRSPEDIAVLDIDAICARKGPTVLDVLVDPDEVPPMNVRMRVLANTL</sequence>
<evidence type="ECO:0000313" key="2">
    <source>
        <dbReference type="EMBL" id="OWW19598.1"/>
    </source>
</evidence>
<organism evidence="2 3">
    <name type="scientific">Noviherbaspirillum denitrificans</name>
    <dbReference type="NCBI Taxonomy" id="1968433"/>
    <lineage>
        <taxon>Bacteria</taxon>
        <taxon>Pseudomonadati</taxon>
        <taxon>Pseudomonadota</taxon>
        <taxon>Betaproteobacteria</taxon>
        <taxon>Burkholderiales</taxon>
        <taxon>Oxalobacteraceae</taxon>
        <taxon>Noviherbaspirillum</taxon>
    </lineage>
</organism>
<proteinExistence type="predicted"/>
<dbReference type="GO" id="GO:0044281">
    <property type="term" value="P:small molecule metabolic process"/>
    <property type="evidence" value="ECO:0007669"/>
    <property type="project" value="UniProtKB-ARBA"/>
</dbReference>
<dbReference type="Pfam" id="PF02775">
    <property type="entry name" value="TPP_enzyme_C"/>
    <property type="match status" value="1"/>
</dbReference>